<proteinExistence type="predicted"/>
<gene>
    <name evidence="2" type="ORF">CFP75_19790</name>
</gene>
<accession>A0A229RRT9</accession>
<organism evidence="2 3">
    <name type="scientific">Amycolatopsis alba DSM 44262</name>
    <dbReference type="NCBI Taxonomy" id="1125972"/>
    <lineage>
        <taxon>Bacteria</taxon>
        <taxon>Bacillati</taxon>
        <taxon>Actinomycetota</taxon>
        <taxon>Actinomycetes</taxon>
        <taxon>Pseudonocardiales</taxon>
        <taxon>Pseudonocardiaceae</taxon>
        <taxon>Amycolatopsis</taxon>
    </lineage>
</organism>
<dbReference type="EMBL" id="NMQU01000053">
    <property type="protein sequence ID" value="OXM49221.1"/>
    <property type="molecule type" value="Genomic_DNA"/>
</dbReference>
<name>A0A229RRT9_AMYAL</name>
<dbReference type="Proteomes" id="UP000215563">
    <property type="component" value="Unassembled WGS sequence"/>
</dbReference>
<dbReference type="RefSeq" id="WP_020637732.1">
    <property type="nucleotide sequence ID" value="NZ_KB913032.1"/>
</dbReference>
<reference evidence="2 3" key="1">
    <citation type="submission" date="2017-07" db="EMBL/GenBank/DDBJ databases">
        <title>Amycolatopsis alba DSM 44262 Genome sequencing and assembly.</title>
        <authorList>
            <person name="Kaur N."/>
            <person name="Mayilraj S."/>
        </authorList>
    </citation>
    <scope>NUCLEOTIDE SEQUENCE [LARGE SCALE GENOMIC DNA]</scope>
    <source>
        <strain evidence="2 3">DSM 44262</strain>
    </source>
</reference>
<dbReference type="InterPro" id="IPR025164">
    <property type="entry name" value="Toastrack_DUF4097"/>
</dbReference>
<dbReference type="AlphaFoldDB" id="A0A229RRT9"/>
<evidence type="ECO:0000313" key="3">
    <source>
        <dbReference type="Proteomes" id="UP000215563"/>
    </source>
</evidence>
<sequence>MTEESTPAGEEIVRVEDFEAEGPIEIDVSVAIGRVTIDLTGESGVHAEVRRDGGEQQPWVDGMTSLLSWVGERFGDQLGTDPRGSVGDAVAQTRIEKVGNRLVVQAPKAWQLKNIPLAVTVRAPAGSHLEVRAGAADVTVTGSAGRADLLTGAGKIGLERADGSAIVRTGTGDVKLGPTLSGLQLRTGSGSVEAASVNGSATVATGTGDVWLGEVAGEVLARTGSGDLSVADAASGSLELTTGSGEVRVGIRGGVQAEIDLSSTTGSVSSELEVAETAPSEVSLKVRARTGTGDAKVTSAAR</sequence>
<evidence type="ECO:0000259" key="1">
    <source>
        <dbReference type="Pfam" id="PF13349"/>
    </source>
</evidence>
<dbReference type="PANTHER" id="PTHR34094:SF1">
    <property type="entry name" value="PROTEIN FAM185A"/>
    <property type="match status" value="1"/>
</dbReference>
<dbReference type="OrthoDB" id="3677688at2"/>
<comment type="caution">
    <text evidence="2">The sequence shown here is derived from an EMBL/GenBank/DDBJ whole genome shotgun (WGS) entry which is preliminary data.</text>
</comment>
<keyword evidence="3" id="KW-1185">Reference proteome</keyword>
<feature type="domain" description="DUF4097" evidence="1">
    <location>
        <begin position="120"/>
        <end position="292"/>
    </location>
</feature>
<evidence type="ECO:0000313" key="2">
    <source>
        <dbReference type="EMBL" id="OXM49221.1"/>
    </source>
</evidence>
<dbReference type="Pfam" id="PF13349">
    <property type="entry name" value="DUF4097"/>
    <property type="match status" value="1"/>
</dbReference>
<protein>
    <recommendedName>
        <fullName evidence="1">DUF4097 domain-containing protein</fullName>
    </recommendedName>
</protein>
<dbReference type="PANTHER" id="PTHR34094">
    <property type="match status" value="1"/>
</dbReference>